<protein>
    <recommendedName>
        <fullName evidence="4">CUB domain-containing protein</fullName>
    </recommendedName>
</protein>
<evidence type="ECO:0000313" key="3">
    <source>
        <dbReference type="Proteomes" id="UP001608902"/>
    </source>
</evidence>
<reference evidence="2 3" key="1">
    <citation type="submission" date="2024-08" db="EMBL/GenBank/DDBJ databases">
        <title>Gnathostoma spinigerum genome.</title>
        <authorList>
            <person name="Gonzalez-Bertolin B."/>
            <person name="Monzon S."/>
            <person name="Zaballos A."/>
            <person name="Jimenez P."/>
            <person name="Dekumyoy P."/>
            <person name="Varona S."/>
            <person name="Cuesta I."/>
            <person name="Sumanam S."/>
            <person name="Adisakwattana P."/>
            <person name="Gasser R.B."/>
            <person name="Hernandez-Gonzalez A."/>
            <person name="Young N.D."/>
            <person name="Perteguer M.J."/>
        </authorList>
    </citation>
    <scope>NUCLEOTIDE SEQUENCE [LARGE SCALE GENOMIC DNA]</scope>
    <source>
        <strain evidence="2">AL3</strain>
        <tissue evidence="2">Liver</tissue>
    </source>
</reference>
<dbReference type="EMBL" id="JBGFUD010003423">
    <property type="protein sequence ID" value="MFH4978697.1"/>
    <property type="molecule type" value="Genomic_DNA"/>
</dbReference>
<dbReference type="Gene3D" id="2.60.120.290">
    <property type="entry name" value="Spermadhesin, CUB domain"/>
    <property type="match status" value="1"/>
</dbReference>
<comment type="caution">
    <text evidence="2">The sequence shown here is derived from an EMBL/GenBank/DDBJ whole genome shotgun (WGS) entry which is preliminary data.</text>
</comment>
<keyword evidence="3" id="KW-1185">Reference proteome</keyword>
<feature type="compositionally biased region" description="Polar residues" evidence="1">
    <location>
        <begin position="145"/>
        <end position="154"/>
    </location>
</feature>
<sequence>MFNNKKFFCLQSPSKVHVAIDSLHLPCSTKCESFLEMKYKKNMISTGPRFCCGEPPHSFVSDGYNFVLIYKSDGTNQTQAYRGFELRFREYREPISDSISKDLSHSPANSTGKSPTRATRITNDPVSSSSLPPTDQTESLIGETTWHSTKNTSN</sequence>
<feature type="compositionally biased region" description="Polar residues" evidence="1">
    <location>
        <begin position="106"/>
        <end position="139"/>
    </location>
</feature>
<evidence type="ECO:0008006" key="4">
    <source>
        <dbReference type="Google" id="ProtNLM"/>
    </source>
</evidence>
<name>A0ABD6EQ69_9BILA</name>
<dbReference type="Proteomes" id="UP001608902">
    <property type="component" value="Unassembled WGS sequence"/>
</dbReference>
<evidence type="ECO:0000256" key="1">
    <source>
        <dbReference type="SAM" id="MobiDB-lite"/>
    </source>
</evidence>
<proteinExistence type="predicted"/>
<accession>A0ABD6EQ69</accession>
<dbReference type="SUPFAM" id="SSF49854">
    <property type="entry name" value="Spermadhesin, CUB domain"/>
    <property type="match status" value="1"/>
</dbReference>
<evidence type="ECO:0000313" key="2">
    <source>
        <dbReference type="EMBL" id="MFH4978697.1"/>
    </source>
</evidence>
<dbReference type="InterPro" id="IPR035914">
    <property type="entry name" value="Sperma_CUB_dom_sf"/>
</dbReference>
<feature type="region of interest" description="Disordered" evidence="1">
    <location>
        <begin position="98"/>
        <end position="154"/>
    </location>
</feature>
<gene>
    <name evidence="2" type="ORF">AB6A40_005406</name>
</gene>
<dbReference type="AlphaFoldDB" id="A0ABD6EQ69"/>
<organism evidence="2 3">
    <name type="scientific">Gnathostoma spinigerum</name>
    <dbReference type="NCBI Taxonomy" id="75299"/>
    <lineage>
        <taxon>Eukaryota</taxon>
        <taxon>Metazoa</taxon>
        <taxon>Ecdysozoa</taxon>
        <taxon>Nematoda</taxon>
        <taxon>Chromadorea</taxon>
        <taxon>Rhabditida</taxon>
        <taxon>Spirurina</taxon>
        <taxon>Gnathostomatomorpha</taxon>
        <taxon>Gnathostomatoidea</taxon>
        <taxon>Gnathostomatidae</taxon>
        <taxon>Gnathostoma</taxon>
    </lineage>
</organism>